<sequence>MNYTREGSIFAYFMKDFPSFIINILGFFAGNFHIFLAKIFLDPASFGVLTVYDRVVRSVIALYTSVVANLTPYFVSKNKGEAKYKKLFSVWLLICAVYLSMAIAIPISLSILGINFGDVKIGYNILYSSFVLWGLAAVTAGYFGVTYLIVEGMSRLYVQIYIVAIILGAGFLSLHSYGTTLRDVSYSILISECFIAFAVLWIFLRRRS</sequence>
<dbReference type="Proteomes" id="UP000635726">
    <property type="component" value="Unassembled WGS sequence"/>
</dbReference>
<comment type="caution">
    <text evidence="2">The sequence shown here is derived from an EMBL/GenBank/DDBJ whole genome shotgun (WGS) entry which is preliminary data.</text>
</comment>
<accession>A0A917PKA0</accession>
<name>A0A917PKA0_9DEIO</name>
<gene>
    <name evidence="2" type="ORF">GCM10008939_28220</name>
</gene>
<keyword evidence="1" id="KW-1133">Transmembrane helix</keyword>
<evidence type="ECO:0008006" key="4">
    <source>
        <dbReference type="Google" id="ProtNLM"/>
    </source>
</evidence>
<evidence type="ECO:0000313" key="2">
    <source>
        <dbReference type="EMBL" id="GGJ82639.1"/>
    </source>
</evidence>
<protein>
    <recommendedName>
        <fullName evidence="4">Polysaccharide biosynthesis protein</fullName>
    </recommendedName>
</protein>
<keyword evidence="1" id="KW-0812">Transmembrane</keyword>
<evidence type="ECO:0000313" key="3">
    <source>
        <dbReference type="Proteomes" id="UP000635726"/>
    </source>
</evidence>
<reference evidence="2" key="2">
    <citation type="submission" date="2020-09" db="EMBL/GenBank/DDBJ databases">
        <authorList>
            <person name="Sun Q."/>
            <person name="Ohkuma M."/>
        </authorList>
    </citation>
    <scope>NUCLEOTIDE SEQUENCE</scope>
    <source>
        <strain evidence="2">JCM 14371</strain>
    </source>
</reference>
<feature type="transmembrane region" description="Helical" evidence="1">
    <location>
        <begin position="156"/>
        <end position="178"/>
    </location>
</feature>
<feature type="transmembrane region" description="Helical" evidence="1">
    <location>
        <begin position="20"/>
        <end position="40"/>
    </location>
</feature>
<feature type="transmembrane region" description="Helical" evidence="1">
    <location>
        <begin position="184"/>
        <end position="204"/>
    </location>
</feature>
<reference evidence="2" key="1">
    <citation type="journal article" date="2014" name="Int. J. Syst. Evol. Microbiol.">
        <title>Complete genome sequence of Corynebacterium casei LMG S-19264T (=DSM 44701T), isolated from a smear-ripened cheese.</title>
        <authorList>
            <consortium name="US DOE Joint Genome Institute (JGI-PGF)"/>
            <person name="Walter F."/>
            <person name="Albersmeier A."/>
            <person name="Kalinowski J."/>
            <person name="Ruckert C."/>
        </authorList>
    </citation>
    <scope>NUCLEOTIDE SEQUENCE</scope>
    <source>
        <strain evidence="2">JCM 14371</strain>
    </source>
</reference>
<proteinExistence type="predicted"/>
<feature type="transmembrane region" description="Helical" evidence="1">
    <location>
        <begin position="55"/>
        <end position="75"/>
    </location>
</feature>
<dbReference type="AlphaFoldDB" id="A0A917PKA0"/>
<dbReference type="EMBL" id="BMOE01000011">
    <property type="protein sequence ID" value="GGJ82639.1"/>
    <property type="molecule type" value="Genomic_DNA"/>
</dbReference>
<organism evidence="2 3">
    <name type="scientific">Deinococcus aquiradiocola</name>
    <dbReference type="NCBI Taxonomy" id="393059"/>
    <lineage>
        <taxon>Bacteria</taxon>
        <taxon>Thermotogati</taxon>
        <taxon>Deinococcota</taxon>
        <taxon>Deinococci</taxon>
        <taxon>Deinococcales</taxon>
        <taxon>Deinococcaceae</taxon>
        <taxon>Deinococcus</taxon>
    </lineage>
</organism>
<keyword evidence="3" id="KW-1185">Reference proteome</keyword>
<keyword evidence="1" id="KW-0472">Membrane</keyword>
<evidence type="ECO:0000256" key="1">
    <source>
        <dbReference type="SAM" id="Phobius"/>
    </source>
</evidence>
<feature type="transmembrane region" description="Helical" evidence="1">
    <location>
        <begin position="125"/>
        <end position="149"/>
    </location>
</feature>
<feature type="transmembrane region" description="Helical" evidence="1">
    <location>
        <begin position="87"/>
        <end position="113"/>
    </location>
</feature>